<dbReference type="UniPathway" id="UPA00219"/>
<dbReference type="InterPro" id="IPR004391">
    <property type="entry name" value="Glu_race"/>
</dbReference>
<dbReference type="Gene3D" id="3.40.50.1860">
    <property type="match status" value="2"/>
</dbReference>
<name>A0A369KQZ8_9BACT</name>
<protein>
    <recommendedName>
        <fullName evidence="2 7">Glutamate racemase</fullName>
        <ecNumber evidence="2 7">5.1.1.3</ecNumber>
    </recommendedName>
</protein>
<keyword evidence="5 7" id="KW-0413">Isomerase</keyword>
<feature type="binding site" evidence="7">
    <location>
        <begin position="190"/>
        <end position="191"/>
    </location>
    <ligand>
        <name>substrate</name>
    </ligand>
</feature>
<feature type="binding site" evidence="7">
    <location>
        <begin position="15"/>
        <end position="16"/>
    </location>
    <ligand>
        <name>substrate</name>
    </ligand>
</feature>
<dbReference type="SUPFAM" id="SSF53681">
    <property type="entry name" value="Aspartate/glutamate racemase"/>
    <property type="match status" value="2"/>
</dbReference>
<dbReference type="Pfam" id="PF01177">
    <property type="entry name" value="Asp_Glu_race"/>
    <property type="match status" value="1"/>
</dbReference>
<dbReference type="GO" id="GO:0008360">
    <property type="term" value="P:regulation of cell shape"/>
    <property type="evidence" value="ECO:0007669"/>
    <property type="project" value="UniProtKB-KW"/>
</dbReference>
<evidence type="ECO:0000313" key="9">
    <source>
        <dbReference type="Proteomes" id="UP000253934"/>
    </source>
</evidence>
<dbReference type="PANTHER" id="PTHR21198">
    <property type="entry name" value="GLUTAMATE RACEMASE"/>
    <property type="match status" value="1"/>
</dbReference>
<dbReference type="InterPro" id="IPR033134">
    <property type="entry name" value="Asp/Glu_racemase_AS_2"/>
</dbReference>
<evidence type="ECO:0000256" key="4">
    <source>
        <dbReference type="ARBA" id="ARBA00022984"/>
    </source>
</evidence>
<evidence type="ECO:0000256" key="7">
    <source>
        <dbReference type="HAMAP-Rule" id="MF_00258"/>
    </source>
</evidence>
<dbReference type="EMBL" id="QOVW01000069">
    <property type="protein sequence ID" value="RDB36002.1"/>
    <property type="molecule type" value="Genomic_DNA"/>
</dbReference>
<dbReference type="GO" id="GO:0009252">
    <property type="term" value="P:peptidoglycan biosynthetic process"/>
    <property type="evidence" value="ECO:0007669"/>
    <property type="project" value="UniProtKB-UniRule"/>
</dbReference>
<keyword evidence="3 7" id="KW-0133">Cell shape</keyword>
<dbReference type="AlphaFoldDB" id="A0A369KQZ8"/>
<dbReference type="RefSeq" id="WP_338635320.1">
    <property type="nucleotide sequence ID" value="NZ_CP146516.1"/>
</dbReference>
<evidence type="ECO:0000256" key="3">
    <source>
        <dbReference type="ARBA" id="ARBA00022960"/>
    </source>
</evidence>
<feature type="active site" description="Proton donor/acceptor" evidence="7">
    <location>
        <position position="78"/>
    </location>
</feature>
<comment type="caution">
    <text evidence="8">The sequence shown here is derived from an EMBL/GenBank/DDBJ whole genome shotgun (WGS) entry which is preliminary data.</text>
</comment>
<comment type="catalytic activity">
    <reaction evidence="1 7">
        <text>L-glutamate = D-glutamate</text>
        <dbReference type="Rhea" id="RHEA:12813"/>
        <dbReference type="ChEBI" id="CHEBI:29985"/>
        <dbReference type="ChEBI" id="CHEBI:29986"/>
        <dbReference type="EC" id="5.1.1.3"/>
    </reaction>
</comment>
<evidence type="ECO:0000256" key="5">
    <source>
        <dbReference type="ARBA" id="ARBA00023235"/>
    </source>
</evidence>
<accession>A0A369KQZ8</accession>
<keyword evidence="6 7" id="KW-0961">Cell wall biogenesis/degradation</keyword>
<keyword evidence="9" id="KW-1185">Reference proteome</keyword>
<dbReference type="InterPro" id="IPR015942">
    <property type="entry name" value="Asp/Glu/hydantoin_racemase"/>
</dbReference>
<comment type="caution">
    <text evidence="7">Lacks conserved residue(s) required for the propagation of feature annotation.</text>
</comment>
<comment type="pathway">
    <text evidence="7">Cell wall biogenesis; peptidoglycan biosynthesis.</text>
</comment>
<dbReference type="PROSITE" id="PS00924">
    <property type="entry name" value="ASP_GLU_RACEMASE_2"/>
    <property type="match status" value="1"/>
</dbReference>
<sequence>MICKNKIKPNIAFFDSSQGGLTVWESVLKRFPQLNTQYLGDNARCPYGNKSQETITRYAIEAANFLEKRNAILLVIACGTASSVAAKQLQKQFSMPVIGIVEGFCKFVSEILTDKLRTVAVLGTHFTIRSARFAEELKLLGIAKVWSKACPLFVPLVEEGITTGSIVDSTCEMYLCEIPEDTKVVMLACTHYPRLAFSIADYLEKKLGKTVVYKTIHGDWVMKLGRKATDDPVYLVESSLPIVNFVTQFIKNNNFENILFTEECSVMCTDSPEQFESIARFFTSIPLPKVESVEIFS</sequence>
<keyword evidence="4 7" id="KW-0573">Peptidoglycan synthesis</keyword>
<organism evidence="8 9">
    <name type="scientific">Spirobacillus cienkowskii</name>
    <dbReference type="NCBI Taxonomy" id="495820"/>
    <lineage>
        <taxon>Bacteria</taxon>
        <taxon>Pseudomonadati</taxon>
        <taxon>Bdellovibrionota</taxon>
        <taxon>Oligoflexia</taxon>
        <taxon>Silvanigrellales</taxon>
        <taxon>Spirobacillus</taxon>
    </lineage>
</organism>
<dbReference type="Proteomes" id="UP000253934">
    <property type="component" value="Unassembled WGS sequence"/>
</dbReference>
<dbReference type="GO" id="GO:0008881">
    <property type="term" value="F:glutamate racemase activity"/>
    <property type="evidence" value="ECO:0007669"/>
    <property type="project" value="UniProtKB-UniRule"/>
</dbReference>
<feature type="active site" description="Proton donor/acceptor" evidence="7">
    <location>
        <position position="189"/>
    </location>
</feature>
<reference evidence="8" key="1">
    <citation type="submission" date="2018-04" db="EMBL/GenBank/DDBJ databases">
        <title>Draft genome sequence of the Candidatus Spirobacillus cienkowskii, a pathogen of freshwater Daphnia species, reconstructed from hemolymph metagenomic reads.</title>
        <authorList>
            <person name="Bresciani L."/>
            <person name="Lemos L.N."/>
            <person name="Wale N."/>
            <person name="Lin J.Y."/>
            <person name="Fernandes G.R."/>
            <person name="Duffy M.A."/>
            <person name="Rodrigues J.M."/>
        </authorList>
    </citation>
    <scope>NUCLEOTIDE SEQUENCE [LARGE SCALE GENOMIC DNA]</scope>
    <source>
        <strain evidence="8">Binning01</strain>
    </source>
</reference>
<comment type="function">
    <text evidence="7">Provides the (R)-glutamate required for cell wall biosynthesis.</text>
</comment>
<dbReference type="GO" id="GO:0071555">
    <property type="term" value="P:cell wall organization"/>
    <property type="evidence" value="ECO:0007669"/>
    <property type="project" value="UniProtKB-KW"/>
</dbReference>
<gene>
    <name evidence="7 8" type="primary">murI</name>
    <name evidence="8" type="ORF">DCC88_07280</name>
</gene>
<comment type="similarity">
    <text evidence="7">Belongs to the aspartate/glutamate racemases family.</text>
</comment>
<dbReference type="NCBIfam" id="TIGR00067">
    <property type="entry name" value="glut_race"/>
    <property type="match status" value="1"/>
</dbReference>
<evidence type="ECO:0000313" key="8">
    <source>
        <dbReference type="EMBL" id="RDB36002.1"/>
    </source>
</evidence>
<feature type="binding site" evidence="7">
    <location>
        <begin position="47"/>
        <end position="48"/>
    </location>
    <ligand>
        <name>substrate</name>
    </ligand>
</feature>
<evidence type="ECO:0000256" key="6">
    <source>
        <dbReference type="ARBA" id="ARBA00023316"/>
    </source>
</evidence>
<dbReference type="InterPro" id="IPR001920">
    <property type="entry name" value="Asp/Glu_race"/>
</dbReference>
<proteinExistence type="inferred from homology"/>
<dbReference type="HAMAP" id="MF_00258">
    <property type="entry name" value="Glu_racemase"/>
    <property type="match status" value="1"/>
</dbReference>
<dbReference type="PANTHER" id="PTHR21198:SF2">
    <property type="entry name" value="GLUTAMATE RACEMASE"/>
    <property type="match status" value="1"/>
</dbReference>
<evidence type="ECO:0000256" key="1">
    <source>
        <dbReference type="ARBA" id="ARBA00001602"/>
    </source>
</evidence>
<evidence type="ECO:0000256" key="2">
    <source>
        <dbReference type="ARBA" id="ARBA00013090"/>
    </source>
</evidence>
<dbReference type="EC" id="5.1.1.3" evidence="2 7"/>